<keyword evidence="7" id="KW-0808">Transferase</keyword>
<organism evidence="7 8">
    <name type="scientific">Algoriphagus lacus</name>
    <dbReference type="NCBI Taxonomy" id="2056311"/>
    <lineage>
        <taxon>Bacteria</taxon>
        <taxon>Pseudomonadati</taxon>
        <taxon>Bacteroidota</taxon>
        <taxon>Cytophagia</taxon>
        <taxon>Cytophagales</taxon>
        <taxon>Cyclobacteriaceae</taxon>
        <taxon>Algoriphagus</taxon>
    </lineage>
</organism>
<evidence type="ECO:0000313" key="8">
    <source>
        <dbReference type="Proteomes" id="UP000283522"/>
    </source>
</evidence>
<comment type="similarity">
    <text evidence="6">Belongs to the group II decarboxylase family.</text>
</comment>
<protein>
    <submittedName>
        <fullName evidence="7">Aminotransferase class V-fold PLP-dependent enzyme</fullName>
    </submittedName>
</protein>
<sequence length="490" mass="55295">MSLENNNKDLTLDPENWDQMRELGHRMIDDLFEYWKGIREEKIWKPIPAEVKDFLDQPIPEKGQDPEEVYQEFKQFIFPYNKGNVHPRFFAWIQGTGTPLGVLADLLASGMNPNAAIGEHSAMYVDRQVVNWCKELMNFPKEASGILVSGGSMANITALTVARNSFRDEKIRSKGLKAASAQLVLYCSVETHSCIQKAAEIIGLGTDAVRKIGVNERFEMRTNELEAQIQADLQAGLLPFCIVGTSGTVNTGAIDPMEELLEISRKYGMWFHVDGAYGALAKLDSKYSGRLKAIEEADSLAFDLHKWLYVPYEVGCTLIRDAKKHRESFAVTPNYLLQESRGLAGGLDSVNNYGFELSRGFKALKIWMSLKEHGREKYAQMIAQNNRQAEYLAHLVNQHPELELTAPVSMSITCFRMIHPDFSESQLRELNREILLRLQEEGIASPSSTILNGKFTLRVANVNQRTRMEDMDLLVREVLRIGGEIQNSGT</sequence>
<evidence type="ECO:0000256" key="4">
    <source>
        <dbReference type="ARBA" id="ARBA00023239"/>
    </source>
</evidence>
<dbReference type="InterPro" id="IPR015424">
    <property type="entry name" value="PyrdxlP-dep_Trfase"/>
</dbReference>
<dbReference type="PANTHER" id="PTHR11999:SF70">
    <property type="entry name" value="MIP05841P"/>
    <property type="match status" value="1"/>
</dbReference>
<dbReference type="PRINTS" id="PR00800">
    <property type="entry name" value="YHDCRBOXLASE"/>
</dbReference>
<reference evidence="7 8" key="1">
    <citation type="submission" date="2018-09" db="EMBL/GenBank/DDBJ databases">
        <authorList>
            <person name="Wang X."/>
            <person name="Du Z."/>
        </authorList>
    </citation>
    <scope>NUCLEOTIDE SEQUENCE [LARGE SCALE GENOMIC DNA]</scope>
    <source>
        <strain evidence="7 8">N3</strain>
    </source>
</reference>
<dbReference type="GO" id="GO:0006520">
    <property type="term" value="P:amino acid metabolic process"/>
    <property type="evidence" value="ECO:0007669"/>
    <property type="project" value="InterPro"/>
</dbReference>
<dbReference type="Pfam" id="PF00282">
    <property type="entry name" value="Pyridoxal_deC"/>
    <property type="match status" value="1"/>
</dbReference>
<dbReference type="Gene3D" id="3.90.1150.170">
    <property type="match status" value="2"/>
</dbReference>
<evidence type="ECO:0000256" key="1">
    <source>
        <dbReference type="ARBA" id="ARBA00001933"/>
    </source>
</evidence>
<dbReference type="RefSeq" id="WP_119475691.1">
    <property type="nucleotide sequence ID" value="NZ_QXML01000001.1"/>
</dbReference>
<dbReference type="PANTHER" id="PTHR11999">
    <property type="entry name" value="GROUP II PYRIDOXAL-5-PHOSPHATE DECARBOXYLASE"/>
    <property type="match status" value="1"/>
</dbReference>
<dbReference type="AlphaFoldDB" id="A0A418PVU6"/>
<dbReference type="InterPro" id="IPR002129">
    <property type="entry name" value="PyrdxlP-dep_de-COase"/>
</dbReference>
<evidence type="ECO:0000313" key="7">
    <source>
        <dbReference type="EMBL" id="RIW18213.1"/>
    </source>
</evidence>
<keyword evidence="8" id="KW-1185">Reference proteome</keyword>
<evidence type="ECO:0000256" key="2">
    <source>
        <dbReference type="ARBA" id="ARBA00022793"/>
    </source>
</evidence>
<dbReference type="OrthoDB" id="9803665at2"/>
<keyword evidence="2" id="KW-0210">Decarboxylase</keyword>
<dbReference type="EMBL" id="QXML01000001">
    <property type="protein sequence ID" value="RIW18213.1"/>
    <property type="molecule type" value="Genomic_DNA"/>
</dbReference>
<evidence type="ECO:0000256" key="3">
    <source>
        <dbReference type="ARBA" id="ARBA00022898"/>
    </source>
</evidence>
<evidence type="ECO:0000256" key="6">
    <source>
        <dbReference type="RuleBase" id="RU000382"/>
    </source>
</evidence>
<comment type="cofactor">
    <cofactor evidence="1 5 6">
        <name>pyridoxal 5'-phosphate</name>
        <dbReference type="ChEBI" id="CHEBI:597326"/>
    </cofactor>
</comment>
<dbReference type="Proteomes" id="UP000283522">
    <property type="component" value="Unassembled WGS sequence"/>
</dbReference>
<keyword evidence="4 6" id="KW-0456">Lyase</keyword>
<dbReference type="GO" id="GO:0016831">
    <property type="term" value="F:carboxy-lyase activity"/>
    <property type="evidence" value="ECO:0007669"/>
    <property type="project" value="UniProtKB-KW"/>
</dbReference>
<gene>
    <name evidence="7" type="ORF">D0X99_00495</name>
</gene>
<name>A0A418PVU6_9BACT</name>
<keyword evidence="7" id="KW-0032">Aminotransferase</keyword>
<dbReference type="GO" id="GO:0019752">
    <property type="term" value="P:carboxylic acid metabolic process"/>
    <property type="evidence" value="ECO:0007669"/>
    <property type="project" value="InterPro"/>
</dbReference>
<accession>A0A418PVU6</accession>
<evidence type="ECO:0000256" key="5">
    <source>
        <dbReference type="PIRSR" id="PIRSR602129-50"/>
    </source>
</evidence>
<dbReference type="Gene3D" id="3.40.640.10">
    <property type="entry name" value="Type I PLP-dependent aspartate aminotransferase-like (Major domain)"/>
    <property type="match status" value="1"/>
</dbReference>
<dbReference type="InterPro" id="IPR010977">
    <property type="entry name" value="Aromatic_deC"/>
</dbReference>
<keyword evidence="3 5" id="KW-0663">Pyridoxal phosphate</keyword>
<dbReference type="GO" id="GO:0008483">
    <property type="term" value="F:transaminase activity"/>
    <property type="evidence" value="ECO:0007669"/>
    <property type="project" value="UniProtKB-KW"/>
</dbReference>
<dbReference type="InterPro" id="IPR015421">
    <property type="entry name" value="PyrdxlP-dep_Trfase_major"/>
</dbReference>
<feature type="modified residue" description="N6-(pyridoxal phosphate)lysine" evidence="5">
    <location>
        <position position="306"/>
    </location>
</feature>
<dbReference type="SUPFAM" id="SSF53383">
    <property type="entry name" value="PLP-dependent transferases"/>
    <property type="match status" value="1"/>
</dbReference>
<comment type="caution">
    <text evidence="7">The sequence shown here is derived from an EMBL/GenBank/DDBJ whole genome shotgun (WGS) entry which is preliminary data.</text>
</comment>
<proteinExistence type="inferred from homology"/>
<dbReference type="GO" id="GO:0030170">
    <property type="term" value="F:pyridoxal phosphate binding"/>
    <property type="evidence" value="ECO:0007669"/>
    <property type="project" value="InterPro"/>
</dbReference>